<sequence length="539" mass="59114">MSQDYYELSAMREEQSPAEGRAPTTGPSLPTVKLDTTLADLYRQAAPRKKARRIAQVLCGVNSGLPLSAKFPRNTKYLYQDSPFNTITAKAPSCPDEKAALTRELAMKYLSLIPQRDAFISGSAPVILFHIDHDDPAQVEHDRAEAEATVSVLAADQKPELVFCAGPADIPVQEKGIDAIAYKLMVDGLERYDLLVQPDVHWFVNSKDALAKSGLPTPKCEIIDLEGHGGAQRGCCEVCVSGGDGEGNEFVIPVACEGARGQWFAQESERILQKIVQRSLPFVLKNQQTFGGAGTYVVRTEEERGKVVGDLREGVLRKLMSSVTEANAHLRPGALILSDLVDEPIGDYGLTFFVTEEEAEPVFLAASEQMIGEGNAWIGSTINYRRQDELKKKFTKLVKEVAAWLRSHDYVGPAGADVLETASESVMDEGVDDDLARYHIVDLNVRTSGSLALPLMKTHFTGRGLDNASSFSISSKHSRDEFVALFRDDFESGKMCILSWYQDRDTGTSLADVAVGAATPEDLKKEMQRVRDATDEVTF</sequence>
<evidence type="ECO:0000313" key="5">
    <source>
        <dbReference type="Proteomes" id="UP000267145"/>
    </source>
</evidence>
<proteinExistence type="predicted"/>
<feature type="region of interest" description="Disordered" evidence="2">
    <location>
        <begin position="1"/>
        <end position="30"/>
    </location>
</feature>
<dbReference type="Proteomes" id="UP000267145">
    <property type="component" value="Unassembled WGS sequence"/>
</dbReference>
<evidence type="ECO:0000313" key="4">
    <source>
        <dbReference type="EMBL" id="RNJ60648.1"/>
    </source>
</evidence>
<organism evidence="4 5">
    <name type="scientific">Verticillium nonalfalfae</name>
    <dbReference type="NCBI Taxonomy" id="1051616"/>
    <lineage>
        <taxon>Eukaryota</taxon>
        <taxon>Fungi</taxon>
        <taxon>Dikarya</taxon>
        <taxon>Ascomycota</taxon>
        <taxon>Pezizomycotina</taxon>
        <taxon>Sordariomycetes</taxon>
        <taxon>Hypocreomycetidae</taxon>
        <taxon>Glomerellales</taxon>
        <taxon>Plectosphaerellaceae</taxon>
        <taxon>Verticillium</taxon>
    </lineage>
</organism>
<name>A0A3M9YM45_9PEZI</name>
<reference evidence="4 5" key="1">
    <citation type="submission" date="2018-10" db="EMBL/GenBank/DDBJ databases">
        <title>Genome sequence of Verticillium nonalfalfae VnAa140.</title>
        <authorList>
            <person name="Stajich J.E."/>
            <person name="Kasson M.T."/>
        </authorList>
    </citation>
    <scope>NUCLEOTIDE SEQUENCE [LARGE SCALE GENOMIC DNA]</scope>
    <source>
        <strain evidence="4 5">VnAa140</strain>
    </source>
</reference>
<dbReference type="GO" id="GO:0046872">
    <property type="term" value="F:metal ion binding"/>
    <property type="evidence" value="ECO:0007669"/>
    <property type="project" value="InterPro"/>
</dbReference>
<gene>
    <name evidence="4" type="ORF">D7B24_006716</name>
</gene>
<keyword evidence="5" id="KW-1185">Reference proteome</keyword>
<dbReference type="InterPro" id="IPR053269">
    <property type="entry name" value="Asp-Met_ligase"/>
</dbReference>
<dbReference type="RefSeq" id="XP_028498806.1">
    <property type="nucleotide sequence ID" value="XM_028640840.1"/>
</dbReference>
<dbReference type="InterPro" id="IPR011761">
    <property type="entry name" value="ATP-grasp"/>
</dbReference>
<dbReference type="SUPFAM" id="SSF56059">
    <property type="entry name" value="Glutathione synthetase ATP-binding domain-like"/>
    <property type="match status" value="1"/>
</dbReference>
<dbReference type="PANTHER" id="PTHR37018">
    <property type="entry name" value="CULTURE SPECIFIC PROTEIN, PUTATIVE (AFU_ORTHOLOGUE AFUA_2G00130)-RELATED"/>
    <property type="match status" value="1"/>
</dbReference>
<dbReference type="GeneID" id="39610405"/>
<keyword evidence="1" id="KW-0547">Nucleotide-binding</keyword>
<dbReference type="EMBL" id="RBVV01000005">
    <property type="protein sequence ID" value="RNJ60648.1"/>
    <property type="molecule type" value="Genomic_DNA"/>
</dbReference>
<keyword evidence="1" id="KW-0067">ATP-binding</keyword>
<feature type="domain" description="ATP-grasp" evidence="3">
    <location>
        <begin position="248"/>
        <end position="474"/>
    </location>
</feature>
<protein>
    <recommendedName>
        <fullName evidence="3">ATP-grasp domain-containing protein</fullName>
    </recommendedName>
</protein>
<evidence type="ECO:0000256" key="1">
    <source>
        <dbReference type="PROSITE-ProRule" id="PRU00409"/>
    </source>
</evidence>
<dbReference type="PANTHER" id="PTHR37018:SF1">
    <property type="entry name" value="CULTURE SPECIFIC PROTEIN, PUTATIVE (AFU_ORTHOLOGUE AFUA_2G00130)-RELATED"/>
    <property type="match status" value="1"/>
</dbReference>
<dbReference type="STRING" id="1051616.A0A3M9YM45"/>
<evidence type="ECO:0000259" key="3">
    <source>
        <dbReference type="PROSITE" id="PS50975"/>
    </source>
</evidence>
<dbReference type="AlphaFoldDB" id="A0A3M9YM45"/>
<comment type="caution">
    <text evidence="4">The sequence shown here is derived from an EMBL/GenBank/DDBJ whole genome shotgun (WGS) entry which is preliminary data.</text>
</comment>
<dbReference type="PROSITE" id="PS50975">
    <property type="entry name" value="ATP_GRASP"/>
    <property type="match status" value="1"/>
</dbReference>
<dbReference type="GO" id="GO:0005524">
    <property type="term" value="F:ATP binding"/>
    <property type="evidence" value="ECO:0007669"/>
    <property type="project" value="UniProtKB-UniRule"/>
</dbReference>
<accession>A0A3M9YM45</accession>
<evidence type="ECO:0000256" key="2">
    <source>
        <dbReference type="SAM" id="MobiDB-lite"/>
    </source>
</evidence>